<dbReference type="AlphaFoldDB" id="A0A255YW18"/>
<dbReference type="FunFam" id="1.10.150.250:FF:000002">
    <property type="entry name" value="Succinate dehydrogenase assembly factor 2, mitochondrial"/>
    <property type="match status" value="1"/>
</dbReference>
<evidence type="ECO:0000256" key="1">
    <source>
        <dbReference type="ARBA" id="ARBA00008571"/>
    </source>
</evidence>
<accession>A0A255YW18</accession>
<evidence type="ECO:0000313" key="4">
    <source>
        <dbReference type="EMBL" id="OYQ32845.1"/>
    </source>
</evidence>
<dbReference type="InterPro" id="IPR005631">
    <property type="entry name" value="SDH"/>
</dbReference>
<gene>
    <name evidence="4" type="ORF">CHU95_19070</name>
</gene>
<comment type="caution">
    <text evidence="4">The sequence shown here is derived from an EMBL/GenBank/DDBJ whole genome shotgun (WGS) entry which is preliminary data.</text>
</comment>
<dbReference type="PANTHER" id="PTHR12469:SF2">
    <property type="entry name" value="SUCCINATE DEHYDROGENASE ASSEMBLY FACTOR 2, MITOCHONDRIAL"/>
    <property type="match status" value="1"/>
</dbReference>
<name>A0A255YW18_9PROT</name>
<organism evidence="4 5">
    <name type="scientific">Niveispirillum lacus</name>
    <dbReference type="NCBI Taxonomy" id="1981099"/>
    <lineage>
        <taxon>Bacteria</taxon>
        <taxon>Pseudomonadati</taxon>
        <taxon>Pseudomonadota</taxon>
        <taxon>Alphaproteobacteria</taxon>
        <taxon>Rhodospirillales</taxon>
        <taxon>Azospirillaceae</taxon>
        <taxon>Niveispirillum</taxon>
    </lineage>
</organism>
<keyword evidence="3" id="KW-0143">Chaperone</keyword>
<dbReference type="OrthoDB" id="9807264at2"/>
<evidence type="ECO:0000256" key="3">
    <source>
        <dbReference type="ARBA" id="ARBA00023186"/>
    </source>
</evidence>
<dbReference type="PANTHER" id="PTHR12469">
    <property type="entry name" value="PROTEIN EMI5 HOMOLOG, MITOCHONDRIAL"/>
    <property type="match status" value="1"/>
</dbReference>
<dbReference type="Pfam" id="PF03937">
    <property type="entry name" value="Sdh5"/>
    <property type="match status" value="1"/>
</dbReference>
<dbReference type="SUPFAM" id="SSF109910">
    <property type="entry name" value="YgfY-like"/>
    <property type="match status" value="1"/>
</dbReference>
<dbReference type="Proteomes" id="UP000216998">
    <property type="component" value="Unassembled WGS sequence"/>
</dbReference>
<comment type="similarity">
    <text evidence="1">Belongs to the SdhE FAD assembly factor family.</text>
</comment>
<evidence type="ECO:0000313" key="5">
    <source>
        <dbReference type="Proteomes" id="UP000216998"/>
    </source>
</evidence>
<reference evidence="4" key="1">
    <citation type="submission" date="2017-07" db="EMBL/GenBank/DDBJ databases">
        <title>Niveispirillum cyanobacteriorum sp. nov., isolated from cyanobacterial aggregates in a eutrophic lake.</title>
        <authorList>
            <person name="Cai H."/>
        </authorList>
    </citation>
    <scope>NUCLEOTIDE SEQUENCE [LARGE SCALE GENOMIC DNA]</scope>
    <source>
        <strain evidence="4">1-14</strain>
    </source>
</reference>
<protein>
    <recommendedName>
        <fullName evidence="2">FAD assembly factor SdhE</fullName>
    </recommendedName>
</protein>
<keyword evidence="5" id="KW-1185">Reference proteome</keyword>
<dbReference type="InterPro" id="IPR036714">
    <property type="entry name" value="SDH_sf"/>
</dbReference>
<dbReference type="GO" id="GO:0006099">
    <property type="term" value="P:tricarboxylic acid cycle"/>
    <property type="evidence" value="ECO:0007669"/>
    <property type="project" value="TreeGrafter"/>
</dbReference>
<sequence>MMIDLPDADLSPRRKRLIFRSDHRGTKEMDLLLGSFARKHIATMDEAMVDRFEVLLEMSDPDLYHWITGQEPTPPEWDDALMDMLKAHRYR</sequence>
<proteinExistence type="inferred from homology"/>
<evidence type="ECO:0000256" key="2">
    <source>
        <dbReference type="ARBA" id="ARBA00019418"/>
    </source>
</evidence>
<dbReference type="Gene3D" id="1.10.150.250">
    <property type="entry name" value="Flavinator of succinate dehydrogenase"/>
    <property type="match status" value="1"/>
</dbReference>
<dbReference type="RefSeq" id="WP_094457877.1">
    <property type="nucleotide sequence ID" value="NZ_NOXU01000031.1"/>
</dbReference>
<dbReference type="EMBL" id="NOXU01000031">
    <property type="protein sequence ID" value="OYQ32845.1"/>
    <property type="molecule type" value="Genomic_DNA"/>
</dbReference>